<reference evidence="2" key="1">
    <citation type="journal article" date="2019" name="Int. J. Syst. Evol. Microbiol.">
        <title>The Global Catalogue of Microorganisms (GCM) 10K type strain sequencing project: providing services to taxonomists for standard genome sequencing and annotation.</title>
        <authorList>
            <consortium name="The Broad Institute Genomics Platform"/>
            <consortium name="The Broad Institute Genome Sequencing Center for Infectious Disease"/>
            <person name="Wu L."/>
            <person name="Ma J."/>
        </authorList>
    </citation>
    <scope>NUCLEOTIDE SEQUENCE [LARGE SCALE GENOMIC DNA]</scope>
    <source>
        <strain evidence="2">CCM 8749</strain>
    </source>
</reference>
<dbReference type="RefSeq" id="WP_379896518.1">
    <property type="nucleotide sequence ID" value="NZ_CBCSCT010000005.1"/>
</dbReference>
<organism evidence="1 2">
    <name type="scientific">Marinicrinis lubricantis</name>
    <dbReference type="NCBI Taxonomy" id="2086470"/>
    <lineage>
        <taxon>Bacteria</taxon>
        <taxon>Bacillati</taxon>
        <taxon>Bacillota</taxon>
        <taxon>Bacilli</taxon>
        <taxon>Bacillales</taxon>
        <taxon>Paenibacillaceae</taxon>
    </lineage>
</organism>
<sequence length="164" mass="19004">MGTRLLSEHVIKKHYPALRYVRVHTDGKYSAAVYAWNDDLTLPEQDAIGLKRFISGYLLSHVCYKIKEYHMVQADGVPVIHEVPEIVRNAAMRRSLNQHGIIEIMNRMFPSGRLTYDRYDARTATIHFHMESSAPLQEWEKESIDRCLYEMIPIGTFCTVAYNA</sequence>
<evidence type="ECO:0000313" key="1">
    <source>
        <dbReference type="EMBL" id="MFC5988981.1"/>
    </source>
</evidence>
<name>A0ABW1IVD5_9BACL</name>
<accession>A0ABW1IVD5</accession>
<keyword evidence="2" id="KW-1185">Reference proteome</keyword>
<dbReference type="Proteomes" id="UP001596250">
    <property type="component" value="Unassembled WGS sequence"/>
</dbReference>
<dbReference type="EMBL" id="JBHSQV010000186">
    <property type="protein sequence ID" value="MFC5988981.1"/>
    <property type="molecule type" value="Genomic_DNA"/>
</dbReference>
<gene>
    <name evidence="1" type="ORF">ACFPXP_21465</name>
</gene>
<proteinExistence type="predicted"/>
<comment type="caution">
    <text evidence="1">The sequence shown here is derived from an EMBL/GenBank/DDBJ whole genome shotgun (WGS) entry which is preliminary data.</text>
</comment>
<protein>
    <submittedName>
        <fullName evidence="1">Uncharacterized protein</fullName>
    </submittedName>
</protein>
<evidence type="ECO:0000313" key="2">
    <source>
        <dbReference type="Proteomes" id="UP001596250"/>
    </source>
</evidence>